<gene>
    <name evidence="6" type="ORF">QBC37DRAFT_440564</name>
</gene>
<comment type="caution">
    <text evidence="6">The sequence shown here is derived from an EMBL/GenBank/DDBJ whole genome shotgun (WGS) entry which is preliminary data.</text>
</comment>
<feature type="domain" description="DHHA2" evidence="5">
    <location>
        <begin position="265"/>
        <end position="423"/>
    </location>
</feature>
<evidence type="ECO:0000259" key="5">
    <source>
        <dbReference type="SMART" id="SM01131"/>
    </source>
</evidence>
<dbReference type="PANTHER" id="PTHR12112:SF39">
    <property type="entry name" value="EG:152A3.5 PROTEIN (FBGN0003116_PN PROTEIN)"/>
    <property type="match status" value="1"/>
</dbReference>
<name>A0AAN6Y9F8_9PEZI</name>
<dbReference type="GO" id="GO:0004309">
    <property type="term" value="F:exopolyphosphatase activity"/>
    <property type="evidence" value="ECO:0007669"/>
    <property type="project" value="TreeGrafter"/>
</dbReference>
<dbReference type="Pfam" id="PF02833">
    <property type="entry name" value="DHHA2"/>
    <property type="match status" value="1"/>
</dbReference>
<dbReference type="Gene3D" id="3.10.310.20">
    <property type="entry name" value="DHHA2 domain"/>
    <property type="match status" value="1"/>
</dbReference>
<keyword evidence="2" id="KW-0479">Metal-binding</keyword>
<dbReference type="Proteomes" id="UP001301769">
    <property type="component" value="Unassembled WGS sequence"/>
</dbReference>
<keyword evidence="7" id="KW-1185">Reference proteome</keyword>
<evidence type="ECO:0000313" key="6">
    <source>
        <dbReference type="EMBL" id="KAK4213811.1"/>
    </source>
</evidence>
<reference evidence="6" key="1">
    <citation type="journal article" date="2023" name="Mol. Phylogenet. Evol.">
        <title>Genome-scale phylogeny and comparative genomics of the fungal order Sordariales.</title>
        <authorList>
            <person name="Hensen N."/>
            <person name="Bonometti L."/>
            <person name="Westerberg I."/>
            <person name="Brannstrom I.O."/>
            <person name="Guillou S."/>
            <person name="Cros-Aarteil S."/>
            <person name="Calhoun S."/>
            <person name="Haridas S."/>
            <person name="Kuo A."/>
            <person name="Mondo S."/>
            <person name="Pangilinan J."/>
            <person name="Riley R."/>
            <person name="LaButti K."/>
            <person name="Andreopoulos B."/>
            <person name="Lipzen A."/>
            <person name="Chen C."/>
            <person name="Yan M."/>
            <person name="Daum C."/>
            <person name="Ng V."/>
            <person name="Clum A."/>
            <person name="Steindorff A."/>
            <person name="Ohm R.A."/>
            <person name="Martin F."/>
            <person name="Silar P."/>
            <person name="Natvig D.O."/>
            <person name="Lalanne C."/>
            <person name="Gautier V."/>
            <person name="Ament-Velasquez S.L."/>
            <person name="Kruys A."/>
            <person name="Hutchinson M.I."/>
            <person name="Powell A.J."/>
            <person name="Barry K."/>
            <person name="Miller A.N."/>
            <person name="Grigoriev I.V."/>
            <person name="Debuchy R."/>
            <person name="Gladieux P."/>
            <person name="Hiltunen Thoren M."/>
            <person name="Johannesson H."/>
        </authorList>
    </citation>
    <scope>NUCLEOTIDE SEQUENCE</scope>
    <source>
        <strain evidence="6">PSN293</strain>
    </source>
</reference>
<dbReference type="InterPro" id="IPR001667">
    <property type="entry name" value="DDH_dom"/>
</dbReference>
<dbReference type="InterPro" id="IPR038222">
    <property type="entry name" value="DHHA2_dom_sf"/>
</dbReference>
<dbReference type="Pfam" id="PF01368">
    <property type="entry name" value="DHH"/>
    <property type="match status" value="1"/>
</dbReference>
<evidence type="ECO:0000313" key="7">
    <source>
        <dbReference type="Proteomes" id="UP001301769"/>
    </source>
</evidence>
<organism evidence="6 7">
    <name type="scientific">Rhypophila decipiens</name>
    <dbReference type="NCBI Taxonomy" id="261697"/>
    <lineage>
        <taxon>Eukaryota</taxon>
        <taxon>Fungi</taxon>
        <taxon>Dikarya</taxon>
        <taxon>Ascomycota</taxon>
        <taxon>Pezizomycotina</taxon>
        <taxon>Sordariomycetes</taxon>
        <taxon>Sordariomycetidae</taxon>
        <taxon>Sordariales</taxon>
        <taxon>Naviculisporaceae</taxon>
        <taxon>Rhypophila</taxon>
    </lineage>
</organism>
<evidence type="ECO:0000256" key="4">
    <source>
        <dbReference type="ARBA" id="ARBA00023211"/>
    </source>
</evidence>
<reference evidence="6" key="2">
    <citation type="submission" date="2023-05" db="EMBL/GenBank/DDBJ databases">
        <authorList>
            <consortium name="Lawrence Berkeley National Laboratory"/>
            <person name="Steindorff A."/>
            <person name="Hensen N."/>
            <person name="Bonometti L."/>
            <person name="Westerberg I."/>
            <person name="Brannstrom I.O."/>
            <person name="Guillou S."/>
            <person name="Cros-Aarteil S."/>
            <person name="Calhoun S."/>
            <person name="Haridas S."/>
            <person name="Kuo A."/>
            <person name="Mondo S."/>
            <person name="Pangilinan J."/>
            <person name="Riley R."/>
            <person name="Labutti K."/>
            <person name="Andreopoulos B."/>
            <person name="Lipzen A."/>
            <person name="Chen C."/>
            <person name="Yanf M."/>
            <person name="Daum C."/>
            <person name="Ng V."/>
            <person name="Clum A."/>
            <person name="Ohm R."/>
            <person name="Martin F."/>
            <person name="Silar P."/>
            <person name="Natvig D."/>
            <person name="Lalanne C."/>
            <person name="Gautier V."/>
            <person name="Ament-Velasquez S.L."/>
            <person name="Kruys A."/>
            <person name="Hutchinson M.I."/>
            <person name="Powell A.J."/>
            <person name="Barry K."/>
            <person name="Miller A.N."/>
            <person name="Grigoriev I.V."/>
            <person name="Debuchy R."/>
            <person name="Gladieux P."/>
            <person name="Thoren M.H."/>
            <person name="Johannesson H."/>
        </authorList>
    </citation>
    <scope>NUCLEOTIDE SEQUENCE</scope>
    <source>
        <strain evidence="6">PSN293</strain>
    </source>
</reference>
<evidence type="ECO:0000256" key="1">
    <source>
        <dbReference type="ARBA" id="ARBA00001936"/>
    </source>
</evidence>
<dbReference type="InterPro" id="IPR004097">
    <property type="entry name" value="DHHA2"/>
</dbReference>
<dbReference type="Gene3D" id="3.90.1640.10">
    <property type="entry name" value="inorganic pyrophosphatase (n-terminal core)"/>
    <property type="match status" value="1"/>
</dbReference>
<sequence length="430" mass="47409">MAPVRPSLKTFLATARKALASPPTQTSAPLTFVLGNESADLDSLCSAVLLAYFRSQIPPHTLHIPLSHLPRADLALRPELNAVLRPAGVTNDDLLTLSDLPGAETLGPENTRWLLVDHNAPTGELASRFMSREDSLIGCIDHHADEGKIPQDVSSRSAGGPRVIERSGSCMSLVVDHCRSTWEKLSSSSSPSSQDIEIDAQLAHLALGPILIDTTNLTSKDKTTEWDISAVKFAESMMAAPISTLSTNSHDSNNQGSPYSRSKYFDQITHLKEEIKSLSYCDLLRKDYKQWTEGPLTLGTCVIMRGFSYLLQEIGPKEEFLSAIQKWKDEQGLDLVAVMTVSKQEGEFTRELLVWAFGETAIRVARQFVDDFGDKLGLERWNSGSGELDLDDGQEGQGWRMCWRQRGVESSRKQVAPMLRNAINKVGSKL</sequence>
<evidence type="ECO:0000256" key="2">
    <source>
        <dbReference type="ARBA" id="ARBA00022723"/>
    </source>
</evidence>
<dbReference type="AlphaFoldDB" id="A0AAN6Y9F8"/>
<dbReference type="GO" id="GO:0005737">
    <property type="term" value="C:cytoplasm"/>
    <property type="evidence" value="ECO:0007669"/>
    <property type="project" value="InterPro"/>
</dbReference>
<dbReference type="InterPro" id="IPR038763">
    <property type="entry name" value="DHH_sf"/>
</dbReference>
<evidence type="ECO:0000256" key="3">
    <source>
        <dbReference type="ARBA" id="ARBA00022801"/>
    </source>
</evidence>
<protein>
    <recommendedName>
        <fullName evidence="5">DHHA2 domain-containing protein</fullName>
    </recommendedName>
</protein>
<dbReference type="PANTHER" id="PTHR12112">
    <property type="entry name" value="BNIP - RELATED"/>
    <property type="match status" value="1"/>
</dbReference>
<proteinExistence type="predicted"/>
<keyword evidence="3" id="KW-0378">Hydrolase</keyword>
<comment type="cofactor">
    <cofactor evidence="1">
        <name>Mn(2+)</name>
        <dbReference type="ChEBI" id="CHEBI:29035"/>
    </cofactor>
</comment>
<keyword evidence="4" id="KW-0464">Manganese</keyword>
<dbReference type="EMBL" id="MU858103">
    <property type="protein sequence ID" value="KAK4213811.1"/>
    <property type="molecule type" value="Genomic_DNA"/>
</dbReference>
<accession>A0AAN6Y9F8</accession>
<dbReference type="SUPFAM" id="SSF64182">
    <property type="entry name" value="DHH phosphoesterases"/>
    <property type="match status" value="1"/>
</dbReference>
<dbReference type="SMART" id="SM01131">
    <property type="entry name" value="DHHA2"/>
    <property type="match status" value="1"/>
</dbReference>
<dbReference type="GO" id="GO:0046872">
    <property type="term" value="F:metal ion binding"/>
    <property type="evidence" value="ECO:0007669"/>
    <property type="project" value="UniProtKB-KW"/>
</dbReference>